<sequence length="372" mass="39681">MKPAQGHWEHFNPVRVVAGAGTLAQLPRLLPESGSILLVTTPGFTRRGVTGRVLELLGHAAGRQVVVSDSITPNPELDDLDAMAHGHASLAPCAVVALGGGSAIDAGKVLAAILGSPEPRPLHRTFREGATARWNRHIPMVAVPTTAGTGSEATPFATVWDPRTHRKYSVSGESVYPHAAILDPELTLDLGEDHTLFPALDTVSHALESLWNVHATPMSEALALQALRLSVDNLPRVLADGGDLPARAGMQQASYLAGQAISTTRTALAHSISYPLTLHHGMPHGLACSFTLPALLRKFGPRLGTDGERQALLQRVGALLGQLRLHDKVSRFATAEQVLARLPQMFTPERAGNFLFEADVESLLRESLEARG</sequence>
<dbReference type="Pfam" id="PF00465">
    <property type="entry name" value="Fe-ADH"/>
    <property type="match status" value="1"/>
</dbReference>
<dbReference type="EMBL" id="AVCJ01000043">
    <property type="protein sequence ID" value="KFL35892.1"/>
    <property type="molecule type" value="Genomic_DNA"/>
</dbReference>
<dbReference type="GO" id="GO:0046872">
    <property type="term" value="F:metal ion binding"/>
    <property type="evidence" value="ECO:0007669"/>
    <property type="project" value="InterPro"/>
</dbReference>
<comment type="caution">
    <text evidence="6">The sequence shown here is derived from an EMBL/GenBank/DDBJ whole genome shotgun (WGS) entry which is preliminary data.</text>
</comment>
<dbReference type="InterPro" id="IPR056798">
    <property type="entry name" value="ADH_Fe_C"/>
</dbReference>
<dbReference type="AlphaFoldDB" id="A0A087MG89"/>
<dbReference type="CDD" id="cd08182">
    <property type="entry name" value="HEPD"/>
    <property type="match status" value="1"/>
</dbReference>
<keyword evidence="3" id="KW-0560">Oxidoreductase</keyword>
<accession>A0A087MG89</accession>
<dbReference type="FunFam" id="3.40.50.1970:FF:000003">
    <property type="entry name" value="Alcohol dehydrogenase, iron-containing"/>
    <property type="match status" value="1"/>
</dbReference>
<dbReference type="STRING" id="1121014.N788_06360"/>
<organism evidence="6 7">
    <name type="scientific">Arenimonas donghaensis DSM 18148 = HO3-R19</name>
    <dbReference type="NCBI Taxonomy" id="1121014"/>
    <lineage>
        <taxon>Bacteria</taxon>
        <taxon>Pseudomonadati</taxon>
        <taxon>Pseudomonadota</taxon>
        <taxon>Gammaproteobacteria</taxon>
        <taxon>Lysobacterales</taxon>
        <taxon>Lysobacteraceae</taxon>
        <taxon>Arenimonas</taxon>
    </lineage>
</organism>
<evidence type="ECO:0000256" key="1">
    <source>
        <dbReference type="ARBA" id="ARBA00001962"/>
    </source>
</evidence>
<dbReference type="InterPro" id="IPR035873">
    <property type="entry name" value="PhpC"/>
</dbReference>
<proteinExistence type="inferred from homology"/>
<dbReference type="SUPFAM" id="SSF56796">
    <property type="entry name" value="Dehydroquinate synthase-like"/>
    <property type="match status" value="1"/>
</dbReference>
<evidence type="ECO:0000313" key="6">
    <source>
        <dbReference type="EMBL" id="KFL35892.1"/>
    </source>
</evidence>
<reference evidence="7" key="1">
    <citation type="submission" date="2013-08" db="EMBL/GenBank/DDBJ databases">
        <title>Genome sequencing of Arenimonas donghaensis.</title>
        <authorList>
            <person name="Chen F."/>
            <person name="Wang G."/>
        </authorList>
    </citation>
    <scope>NUCLEOTIDE SEQUENCE [LARGE SCALE GENOMIC DNA]</scope>
    <source>
        <strain evidence="7">HO3-R19</strain>
    </source>
</reference>
<comment type="similarity">
    <text evidence="2">Belongs to the iron-containing alcohol dehydrogenase family.</text>
</comment>
<dbReference type="GO" id="GO:0017000">
    <property type="term" value="P:antibiotic biosynthetic process"/>
    <property type="evidence" value="ECO:0007669"/>
    <property type="project" value="InterPro"/>
</dbReference>
<evidence type="ECO:0000313" key="7">
    <source>
        <dbReference type="Proteomes" id="UP000029085"/>
    </source>
</evidence>
<dbReference type="OrthoDB" id="9815791at2"/>
<dbReference type="GO" id="GO:0004022">
    <property type="term" value="F:alcohol dehydrogenase (NAD+) activity"/>
    <property type="evidence" value="ECO:0007669"/>
    <property type="project" value="TreeGrafter"/>
</dbReference>
<dbReference type="InterPro" id="IPR039697">
    <property type="entry name" value="Alcohol_dehydrogenase_Fe"/>
</dbReference>
<dbReference type="InterPro" id="IPR001670">
    <property type="entry name" value="ADH_Fe/GldA"/>
</dbReference>
<evidence type="ECO:0000256" key="3">
    <source>
        <dbReference type="ARBA" id="ARBA00023002"/>
    </source>
</evidence>
<evidence type="ECO:0000259" key="5">
    <source>
        <dbReference type="Pfam" id="PF25137"/>
    </source>
</evidence>
<keyword evidence="7" id="KW-1185">Reference proteome</keyword>
<gene>
    <name evidence="6" type="ORF">N788_06360</name>
</gene>
<dbReference type="Pfam" id="PF25137">
    <property type="entry name" value="ADH_Fe_C"/>
    <property type="match status" value="1"/>
</dbReference>
<dbReference type="Gene3D" id="1.20.1090.10">
    <property type="entry name" value="Dehydroquinate synthase-like - alpha domain"/>
    <property type="match status" value="1"/>
</dbReference>
<dbReference type="Gene3D" id="3.40.50.1970">
    <property type="match status" value="1"/>
</dbReference>
<comment type="cofactor">
    <cofactor evidence="1">
        <name>Fe cation</name>
        <dbReference type="ChEBI" id="CHEBI:24875"/>
    </cofactor>
</comment>
<feature type="domain" description="Alcohol dehydrogenase iron-type/glycerol dehydrogenase GldA" evidence="4">
    <location>
        <begin position="13"/>
        <end position="184"/>
    </location>
</feature>
<name>A0A087MG89_9GAMM</name>
<dbReference type="PATRIC" id="fig|1121014.3.peg.2177"/>
<dbReference type="PANTHER" id="PTHR11496:SF102">
    <property type="entry name" value="ALCOHOL DEHYDROGENASE 4"/>
    <property type="match status" value="1"/>
</dbReference>
<reference evidence="6 7" key="2">
    <citation type="journal article" date="2015" name="Stand. Genomic Sci.">
        <title>High quality draft genomic sequence of Arenimonas donghaensis DSM 18148(T).</title>
        <authorList>
            <person name="Chen F."/>
            <person name="Wang H."/>
            <person name="Cao Y."/>
            <person name="Li X."/>
            <person name="Wang G."/>
        </authorList>
    </citation>
    <scope>NUCLEOTIDE SEQUENCE [LARGE SCALE GENOMIC DNA]</scope>
    <source>
        <strain evidence="6 7">HO3-R19</strain>
    </source>
</reference>
<dbReference type="PANTHER" id="PTHR11496">
    <property type="entry name" value="ALCOHOL DEHYDROGENASE"/>
    <property type="match status" value="1"/>
</dbReference>
<dbReference type="Proteomes" id="UP000029085">
    <property type="component" value="Unassembled WGS sequence"/>
</dbReference>
<feature type="domain" description="Fe-containing alcohol dehydrogenase-like C-terminal" evidence="5">
    <location>
        <begin position="199"/>
        <end position="328"/>
    </location>
</feature>
<evidence type="ECO:0000256" key="2">
    <source>
        <dbReference type="ARBA" id="ARBA00007358"/>
    </source>
</evidence>
<evidence type="ECO:0000259" key="4">
    <source>
        <dbReference type="Pfam" id="PF00465"/>
    </source>
</evidence>
<dbReference type="RefSeq" id="WP_034225086.1">
    <property type="nucleotide sequence ID" value="NZ_AVCJ01000043.1"/>
</dbReference>
<protein>
    <submittedName>
        <fullName evidence="6">Uncharacterized protein</fullName>
    </submittedName>
</protein>